<dbReference type="VEuPathDB" id="FungiDB:PYU1_G014067"/>
<evidence type="ECO:0000256" key="7">
    <source>
        <dbReference type="RuleBase" id="RU000488"/>
    </source>
</evidence>
<dbReference type="InterPro" id="IPR023395">
    <property type="entry name" value="MCP_dom_sf"/>
</dbReference>
<keyword evidence="5 6" id="KW-0472">Membrane</keyword>
<evidence type="ECO:0000256" key="4">
    <source>
        <dbReference type="ARBA" id="ARBA00022737"/>
    </source>
</evidence>
<dbReference type="GO" id="GO:0009083">
    <property type="term" value="P:branched-chain amino acid catabolic process"/>
    <property type="evidence" value="ECO:0007669"/>
    <property type="project" value="InterPro"/>
</dbReference>
<dbReference type="InParanoid" id="K3XA47"/>
<dbReference type="Proteomes" id="UP000019132">
    <property type="component" value="Unassembled WGS sequence"/>
</dbReference>
<reference evidence="8" key="3">
    <citation type="submission" date="2015-02" db="UniProtKB">
        <authorList>
            <consortium name="EnsemblProtists"/>
        </authorList>
    </citation>
    <scope>IDENTIFICATION</scope>
    <source>
        <strain evidence="8">DAOM BR144</strain>
    </source>
</reference>
<comment type="similarity">
    <text evidence="7">Belongs to the mitochondrial carrier (TC 2.A.29) family.</text>
</comment>
<evidence type="ECO:0000256" key="1">
    <source>
        <dbReference type="ARBA" id="ARBA00004141"/>
    </source>
</evidence>
<reference evidence="9" key="2">
    <citation type="submission" date="2010-04" db="EMBL/GenBank/DDBJ databases">
        <authorList>
            <person name="Buell R."/>
            <person name="Hamilton J."/>
            <person name="Hostetler J."/>
        </authorList>
    </citation>
    <scope>NUCLEOTIDE SEQUENCE [LARGE SCALE GENOMIC DNA]</scope>
    <source>
        <strain evidence="9">DAOM:BR144</strain>
    </source>
</reference>
<dbReference type="EMBL" id="GL376563">
    <property type="status" value="NOT_ANNOTATED_CDS"/>
    <property type="molecule type" value="Genomic_DNA"/>
</dbReference>
<reference evidence="9" key="1">
    <citation type="journal article" date="2010" name="Genome Biol.">
        <title>Genome sequence of the necrotrophic plant pathogen Pythium ultimum reveals original pathogenicity mechanisms and effector repertoire.</title>
        <authorList>
            <person name="Levesque C.A."/>
            <person name="Brouwer H."/>
            <person name="Cano L."/>
            <person name="Hamilton J.P."/>
            <person name="Holt C."/>
            <person name="Huitema E."/>
            <person name="Raffaele S."/>
            <person name="Robideau G.P."/>
            <person name="Thines M."/>
            <person name="Win J."/>
            <person name="Zerillo M.M."/>
            <person name="Beakes G.W."/>
            <person name="Boore J.L."/>
            <person name="Busam D."/>
            <person name="Dumas B."/>
            <person name="Ferriera S."/>
            <person name="Fuerstenberg S.I."/>
            <person name="Gachon C.M."/>
            <person name="Gaulin E."/>
            <person name="Govers F."/>
            <person name="Grenville-Briggs L."/>
            <person name="Horner N."/>
            <person name="Hostetler J."/>
            <person name="Jiang R.H."/>
            <person name="Johnson J."/>
            <person name="Krajaejun T."/>
            <person name="Lin H."/>
            <person name="Meijer H.J."/>
            <person name="Moore B."/>
            <person name="Morris P."/>
            <person name="Phuntmart V."/>
            <person name="Puiu D."/>
            <person name="Shetty J."/>
            <person name="Stajich J.E."/>
            <person name="Tripathy S."/>
            <person name="Wawra S."/>
            <person name="van West P."/>
            <person name="Whitty B.R."/>
            <person name="Coutinho P.M."/>
            <person name="Henrissat B."/>
            <person name="Martin F."/>
            <person name="Thomas P.D."/>
            <person name="Tyler B.M."/>
            <person name="De Vries R.P."/>
            <person name="Kamoun S."/>
            <person name="Yandell M."/>
            <person name="Tisserat N."/>
            <person name="Buell C.R."/>
        </authorList>
    </citation>
    <scope>NUCLEOTIDE SEQUENCE</scope>
    <source>
        <strain evidence="9">DAOM:BR144</strain>
    </source>
</reference>
<keyword evidence="3 6" id="KW-0812">Transmembrane</keyword>
<dbReference type="GO" id="GO:0005739">
    <property type="term" value="C:mitochondrion"/>
    <property type="evidence" value="ECO:0007669"/>
    <property type="project" value="InterPro"/>
</dbReference>
<dbReference type="GO" id="GO:0016020">
    <property type="term" value="C:membrane"/>
    <property type="evidence" value="ECO:0007669"/>
    <property type="project" value="UniProtKB-SubCell"/>
</dbReference>
<dbReference type="PANTHER" id="PTHR46314">
    <property type="entry name" value="SOLUTE CARRIER FAMILY 25 MEMBER 44"/>
    <property type="match status" value="1"/>
</dbReference>
<evidence type="ECO:0000256" key="2">
    <source>
        <dbReference type="ARBA" id="ARBA00022448"/>
    </source>
</evidence>
<keyword evidence="2 7" id="KW-0813">Transport</keyword>
<evidence type="ECO:0000313" key="9">
    <source>
        <dbReference type="Proteomes" id="UP000019132"/>
    </source>
</evidence>
<dbReference type="OMA" id="GPSGILM"/>
<feature type="repeat" description="Solcar" evidence="6">
    <location>
        <begin position="34"/>
        <end position="117"/>
    </location>
</feature>
<dbReference type="SUPFAM" id="SSF103506">
    <property type="entry name" value="Mitochondrial carrier"/>
    <property type="match status" value="1"/>
</dbReference>
<evidence type="ECO:0000256" key="3">
    <source>
        <dbReference type="ARBA" id="ARBA00022692"/>
    </source>
</evidence>
<comment type="subcellular location">
    <subcellularLocation>
        <location evidence="1">Membrane</location>
        <topology evidence="1">Multi-pass membrane protein</topology>
    </subcellularLocation>
</comment>
<protein>
    <recommendedName>
        <fullName evidence="10">Mitochondrial carrier protein</fullName>
    </recommendedName>
</protein>
<evidence type="ECO:0000256" key="5">
    <source>
        <dbReference type="ARBA" id="ARBA00023136"/>
    </source>
</evidence>
<dbReference type="eggNOG" id="KOG0765">
    <property type="taxonomic scope" value="Eukaryota"/>
</dbReference>
<keyword evidence="4" id="KW-0677">Repeat</keyword>
<proteinExistence type="inferred from homology"/>
<accession>K3XA47</accession>
<dbReference type="InterPro" id="IPR042164">
    <property type="entry name" value="SLC25A44"/>
</dbReference>
<feature type="repeat" description="Solcar" evidence="6">
    <location>
        <begin position="233"/>
        <end position="315"/>
    </location>
</feature>
<dbReference type="InterPro" id="IPR018108">
    <property type="entry name" value="MCP_transmembrane"/>
</dbReference>
<feature type="repeat" description="Solcar" evidence="6">
    <location>
        <begin position="125"/>
        <end position="218"/>
    </location>
</feature>
<evidence type="ECO:0000256" key="6">
    <source>
        <dbReference type="PROSITE-ProRule" id="PRU00282"/>
    </source>
</evidence>
<sequence>MATSKEHLGSAGAAPASAGAPTLEHISWDELDKTKYFVLGPTMFLAVRAAVYPSNLVKTRLQVQSKANPLYAGTFDAFRKIARQEGMKGLYKGFGASTANVLTGNVYISVYEMARKLFMDKTQFGEKAANFAGGACASLISQTIVVPLDIVSQRMMIDGQGVDVRKTRERARGFLAVTKQVYRSEGIRGFYRGYLPSIATYAPSSAIWWGSYGLLVPVYYKSMSSWDMDPFWKQVISQALSGGSAGFITAVSTNPMDIVRTKAQVYTQYGAIDTFKYIMQRDGARGLMTGVSARVLANVPSGVLVISSYEFVKRMSRKSPEELALQ</sequence>
<dbReference type="EnsemblProtists" id="PYU1_T014096">
    <property type="protein sequence ID" value="PYU1_T014096"/>
    <property type="gene ID" value="PYU1_G014067"/>
</dbReference>
<dbReference type="STRING" id="431595.K3XA47"/>
<dbReference type="GO" id="GO:0015658">
    <property type="term" value="F:branched-chain amino acid transmembrane transporter activity"/>
    <property type="evidence" value="ECO:0007669"/>
    <property type="project" value="InterPro"/>
</dbReference>
<dbReference type="HOGENOM" id="CLU_015166_3_3_1"/>
<dbReference type="Pfam" id="PF00153">
    <property type="entry name" value="Mito_carr"/>
    <property type="match status" value="3"/>
</dbReference>
<dbReference type="PROSITE" id="PS50920">
    <property type="entry name" value="SOLCAR"/>
    <property type="match status" value="3"/>
</dbReference>
<dbReference type="AlphaFoldDB" id="K3XA47"/>
<name>K3XA47_GLOUD</name>
<dbReference type="PANTHER" id="PTHR46314:SF2">
    <property type="entry name" value="SOLUTE CARRIER FAMILY 25 MEMBER 44"/>
    <property type="match status" value="1"/>
</dbReference>
<dbReference type="Gene3D" id="1.50.40.10">
    <property type="entry name" value="Mitochondrial carrier domain"/>
    <property type="match status" value="2"/>
</dbReference>
<dbReference type="PRINTS" id="PR00926">
    <property type="entry name" value="MITOCARRIER"/>
</dbReference>
<keyword evidence="9" id="KW-1185">Reference proteome</keyword>
<dbReference type="InterPro" id="IPR002067">
    <property type="entry name" value="MCP"/>
</dbReference>
<evidence type="ECO:0000313" key="8">
    <source>
        <dbReference type="EnsemblProtists" id="PYU1_T014096"/>
    </source>
</evidence>
<evidence type="ECO:0008006" key="10">
    <source>
        <dbReference type="Google" id="ProtNLM"/>
    </source>
</evidence>
<organism evidence="8 9">
    <name type="scientific">Globisporangium ultimum (strain ATCC 200006 / CBS 805.95 / DAOM BR144)</name>
    <name type="common">Pythium ultimum</name>
    <dbReference type="NCBI Taxonomy" id="431595"/>
    <lineage>
        <taxon>Eukaryota</taxon>
        <taxon>Sar</taxon>
        <taxon>Stramenopiles</taxon>
        <taxon>Oomycota</taxon>
        <taxon>Peronosporomycetes</taxon>
        <taxon>Pythiales</taxon>
        <taxon>Pythiaceae</taxon>
        <taxon>Globisporangium</taxon>
    </lineage>
</organism>